<dbReference type="EMBL" id="JAHKSW010000017">
    <property type="protein sequence ID" value="KAG7321707.1"/>
    <property type="molecule type" value="Genomic_DNA"/>
</dbReference>
<keyword evidence="2" id="KW-0812">Transmembrane</keyword>
<keyword evidence="2" id="KW-0472">Membrane</keyword>
<gene>
    <name evidence="3" type="ORF">KOW79_014565</name>
</gene>
<feature type="compositionally biased region" description="Polar residues" evidence="1">
    <location>
        <begin position="29"/>
        <end position="78"/>
    </location>
</feature>
<accession>A0A9D3NJ10</accession>
<feature type="region of interest" description="Disordered" evidence="1">
    <location>
        <begin position="152"/>
        <end position="171"/>
    </location>
</feature>
<evidence type="ECO:0000313" key="3">
    <source>
        <dbReference type="EMBL" id="KAG7321707.1"/>
    </source>
</evidence>
<feature type="region of interest" description="Disordered" evidence="1">
    <location>
        <begin position="244"/>
        <end position="280"/>
    </location>
</feature>
<feature type="compositionally biased region" description="Acidic residues" evidence="1">
    <location>
        <begin position="268"/>
        <end position="280"/>
    </location>
</feature>
<evidence type="ECO:0000256" key="1">
    <source>
        <dbReference type="SAM" id="MobiDB-lite"/>
    </source>
</evidence>
<proteinExistence type="predicted"/>
<feature type="region of interest" description="Disordered" evidence="1">
    <location>
        <begin position="1"/>
        <end position="78"/>
    </location>
</feature>
<keyword evidence="2" id="KW-1133">Transmembrane helix</keyword>
<dbReference type="AlphaFoldDB" id="A0A9D3NJ10"/>
<comment type="caution">
    <text evidence="3">The sequence shown here is derived from an EMBL/GenBank/DDBJ whole genome shotgun (WGS) entry which is preliminary data.</text>
</comment>
<protein>
    <submittedName>
        <fullName evidence="3">Uncharacterized protein</fullName>
    </submittedName>
</protein>
<reference evidence="3 4" key="1">
    <citation type="submission" date="2021-06" db="EMBL/GenBank/DDBJ databases">
        <title>Chromosome-level genome assembly of the red-tail catfish (Hemibagrus wyckioides).</title>
        <authorList>
            <person name="Shao F."/>
        </authorList>
    </citation>
    <scope>NUCLEOTIDE SEQUENCE [LARGE SCALE GENOMIC DNA]</scope>
    <source>
        <strain evidence="3">EC202008001</strain>
        <tissue evidence="3">Blood</tissue>
    </source>
</reference>
<dbReference type="OrthoDB" id="10012075at2759"/>
<sequence>MRKSKLNKSWRKDDVTERKRSGFGKGNMVESNAVVNTNHTTSQNSISKTHGENNTSVPTNAPSTGKSAGTSVATTKSGNVSCPSTATNGDKLILNLDLRTILIFLMGVICSTLIFSIVLCFVAICKRCKATDAKTDKESIILEAVKQHDQSVMKSDEGQEEQDPLQVQTPAEVSANTSAICSGTEEERKILEKEQTEGAGEVNEVDYASINYSLLQKKDDRDLKPKNVESDYAEIQIKKLNEGEDVQTMQDGVKNGGEAQDGAKQDGADLEQVELEEVQV</sequence>
<name>A0A9D3NJ10_9TELE</name>
<organism evidence="3 4">
    <name type="scientific">Hemibagrus wyckioides</name>
    <dbReference type="NCBI Taxonomy" id="337641"/>
    <lineage>
        <taxon>Eukaryota</taxon>
        <taxon>Metazoa</taxon>
        <taxon>Chordata</taxon>
        <taxon>Craniata</taxon>
        <taxon>Vertebrata</taxon>
        <taxon>Euteleostomi</taxon>
        <taxon>Actinopterygii</taxon>
        <taxon>Neopterygii</taxon>
        <taxon>Teleostei</taxon>
        <taxon>Ostariophysi</taxon>
        <taxon>Siluriformes</taxon>
        <taxon>Bagridae</taxon>
        <taxon>Hemibagrus</taxon>
    </lineage>
</organism>
<feature type="compositionally biased region" description="Basic and acidic residues" evidence="1">
    <location>
        <begin position="10"/>
        <end position="20"/>
    </location>
</feature>
<evidence type="ECO:0000256" key="2">
    <source>
        <dbReference type="SAM" id="Phobius"/>
    </source>
</evidence>
<keyword evidence="4" id="KW-1185">Reference proteome</keyword>
<evidence type="ECO:0000313" key="4">
    <source>
        <dbReference type="Proteomes" id="UP000824219"/>
    </source>
</evidence>
<feature type="transmembrane region" description="Helical" evidence="2">
    <location>
        <begin position="101"/>
        <end position="124"/>
    </location>
</feature>
<dbReference type="Proteomes" id="UP000824219">
    <property type="component" value="Linkage Group LG17"/>
</dbReference>